<comment type="subcellular location">
    <subcellularLocation>
        <location evidence="1">Membrane</location>
        <topology evidence="1">Multi-pass membrane protein</topology>
    </subcellularLocation>
</comment>
<evidence type="ECO:0000256" key="3">
    <source>
        <dbReference type="ARBA" id="ARBA00022989"/>
    </source>
</evidence>
<keyword evidence="3 5" id="KW-1133">Transmembrane helix</keyword>
<organism evidence="6 7">
    <name type="scientific">Sphaerisporangium flaviroseum</name>
    <dbReference type="NCBI Taxonomy" id="509199"/>
    <lineage>
        <taxon>Bacteria</taxon>
        <taxon>Bacillati</taxon>
        <taxon>Actinomycetota</taxon>
        <taxon>Actinomycetes</taxon>
        <taxon>Streptosporangiales</taxon>
        <taxon>Streptosporangiaceae</taxon>
        <taxon>Sphaerisporangium</taxon>
    </lineage>
</organism>
<evidence type="ECO:0008006" key="8">
    <source>
        <dbReference type="Google" id="ProtNLM"/>
    </source>
</evidence>
<protein>
    <recommendedName>
        <fullName evidence="8">Amino acid permease/ SLC12A domain-containing protein</fullName>
    </recommendedName>
</protein>
<dbReference type="InterPro" id="IPR002293">
    <property type="entry name" value="AA/rel_permease1"/>
</dbReference>
<evidence type="ECO:0000256" key="1">
    <source>
        <dbReference type="ARBA" id="ARBA00004141"/>
    </source>
</evidence>
<keyword evidence="4 5" id="KW-0472">Membrane</keyword>
<keyword evidence="7" id="KW-1185">Reference proteome</keyword>
<feature type="transmembrane region" description="Helical" evidence="5">
    <location>
        <begin position="33"/>
        <end position="58"/>
    </location>
</feature>
<gene>
    <name evidence="6" type="ORF">GCM10022226_30410</name>
</gene>
<evidence type="ECO:0000256" key="4">
    <source>
        <dbReference type="ARBA" id="ARBA00023136"/>
    </source>
</evidence>
<dbReference type="Pfam" id="PF13520">
    <property type="entry name" value="AA_permease_2"/>
    <property type="match status" value="1"/>
</dbReference>
<feature type="transmembrane region" description="Helical" evidence="5">
    <location>
        <begin position="70"/>
        <end position="97"/>
    </location>
</feature>
<accession>A0ABP7I1P5</accession>
<proteinExistence type="predicted"/>
<dbReference type="EMBL" id="BAAAZR010000006">
    <property type="protein sequence ID" value="GAA3808244.1"/>
    <property type="molecule type" value="Genomic_DNA"/>
</dbReference>
<comment type="caution">
    <text evidence="6">The sequence shown here is derived from an EMBL/GenBank/DDBJ whole genome shotgun (WGS) entry which is preliminary data.</text>
</comment>
<evidence type="ECO:0000313" key="7">
    <source>
        <dbReference type="Proteomes" id="UP001500888"/>
    </source>
</evidence>
<keyword evidence="2 5" id="KW-0812">Transmembrane</keyword>
<evidence type="ECO:0000313" key="6">
    <source>
        <dbReference type="EMBL" id="GAA3808244.1"/>
    </source>
</evidence>
<evidence type="ECO:0000256" key="2">
    <source>
        <dbReference type="ARBA" id="ARBA00022692"/>
    </source>
</evidence>
<dbReference type="Proteomes" id="UP001500888">
    <property type="component" value="Unassembled WGS sequence"/>
</dbReference>
<name>A0ABP7I1P5_9ACTN</name>
<dbReference type="Gene3D" id="1.20.1740.10">
    <property type="entry name" value="Amino acid/polyamine transporter I"/>
    <property type="match status" value="1"/>
</dbReference>
<sequence length="163" mass="16329">MTVRLSGRTCTEIMAVPLTALLELGIGPAAHPIVGVAAVFLTFGAVNTYIAGAARLGVALAREGALPRPLAAGAVAGRGLALPGALTALMTLVILLYGLDLDALMRATSAGLAAVTFAGCAAAIRLLTGKRRKAAVAATVSPWPCWPPAAPTCSYPPPLDCSA</sequence>
<evidence type="ECO:0000256" key="5">
    <source>
        <dbReference type="SAM" id="Phobius"/>
    </source>
</evidence>
<reference evidence="7" key="1">
    <citation type="journal article" date="2019" name="Int. J. Syst. Evol. Microbiol.">
        <title>The Global Catalogue of Microorganisms (GCM) 10K type strain sequencing project: providing services to taxonomists for standard genome sequencing and annotation.</title>
        <authorList>
            <consortium name="The Broad Institute Genomics Platform"/>
            <consortium name="The Broad Institute Genome Sequencing Center for Infectious Disease"/>
            <person name="Wu L."/>
            <person name="Ma J."/>
        </authorList>
    </citation>
    <scope>NUCLEOTIDE SEQUENCE [LARGE SCALE GENOMIC DNA]</scope>
    <source>
        <strain evidence="7">JCM 16908</strain>
    </source>
</reference>
<feature type="transmembrane region" description="Helical" evidence="5">
    <location>
        <begin position="103"/>
        <end position="124"/>
    </location>
</feature>